<organism evidence="1 2">
    <name type="scientific">Xylaria curta</name>
    <dbReference type="NCBI Taxonomy" id="42375"/>
    <lineage>
        <taxon>Eukaryota</taxon>
        <taxon>Fungi</taxon>
        <taxon>Dikarya</taxon>
        <taxon>Ascomycota</taxon>
        <taxon>Pezizomycotina</taxon>
        <taxon>Sordariomycetes</taxon>
        <taxon>Xylariomycetidae</taxon>
        <taxon>Xylariales</taxon>
        <taxon>Xylariaceae</taxon>
        <taxon>Xylaria</taxon>
    </lineage>
</organism>
<name>A0ACC1NBQ5_9PEZI</name>
<sequence>MSLYRHVAAKEPFQRLHQHQGKDLGLSDDQYQWLLTIFYIPYIVFEWTALMWKAVPPHRWAFACVLVWGTASTLQAAAYNWSGLLASRFFLATAEAAFAPGIPYLLSFFYKRNELGVRCGFYVSAAPLATTFAGALAYGITSGHPAIANWRLLFIVEGVPSVLLAFVAFWYMPDSADTAHFLTEDERQVAKARAVQQTGSEGSARIGHVNLKETFHVLKDIKTWIPPLMYFSCNVSYSSLPVFLPFILQNMGFTAVNAQGLSAPPYLLAFIVCVTTAWVADRTQQRGAGETRERHTIMALYAYLRKQAHARNSKTAGTASVSTEPPDTFVDSFEMSKAVWDFPAQQRVDSGLRQGWARSASWNRARIASHGTLGKG</sequence>
<evidence type="ECO:0000313" key="1">
    <source>
        <dbReference type="EMBL" id="KAJ2976223.1"/>
    </source>
</evidence>
<proteinExistence type="predicted"/>
<gene>
    <name evidence="1" type="ORF">NUW58_g8140</name>
</gene>
<comment type="caution">
    <text evidence="1">The sequence shown here is derived from an EMBL/GenBank/DDBJ whole genome shotgun (WGS) entry which is preliminary data.</text>
</comment>
<accession>A0ACC1NBQ5</accession>
<dbReference type="EMBL" id="JAPDGR010002356">
    <property type="protein sequence ID" value="KAJ2976223.1"/>
    <property type="molecule type" value="Genomic_DNA"/>
</dbReference>
<protein>
    <submittedName>
        <fullName evidence="1">Uncharacterized protein</fullName>
    </submittedName>
</protein>
<reference evidence="1" key="1">
    <citation type="submission" date="2022-10" db="EMBL/GenBank/DDBJ databases">
        <title>Genome Sequence of Xylaria curta.</title>
        <authorList>
            <person name="Buettner E."/>
        </authorList>
    </citation>
    <scope>NUCLEOTIDE SEQUENCE</scope>
    <source>
        <strain evidence="1">Babe10</strain>
    </source>
</reference>
<dbReference type="Proteomes" id="UP001143856">
    <property type="component" value="Unassembled WGS sequence"/>
</dbReference>
<evidence type="ECO:0000313" key="2">
    <source>
        <dbReference type="Proteomes" id="UP001143856"/>
    </source>
</evidence>
<keyword evidence="2" id="KW-1185">Reference proteome</keyword>